<sequence length="147" mass="16697">MSFIESLPLFHQIFLEEKRVEIQNMCLSDTAADTDDDSVSQALETQSWAIFACNCCSVGKLKSPLTLPLSYVTQSDQGSVSALQINRQSLRPARSCFWAGGWLGNLNYSVSWDSRYFVLQSSGCLWSKNIKSQDRPIIVDWNRMRFN</sequence>
<dbReference type="Proteomes" id="UP001162972">
    <property type="component" value="Chromosome 3"/>
</dbReference>
<proteinExistence type="predicted"/>
<dbReference type="AlphaFoldDB" id="A0AAD6K1Q8"/>
<organism evidence="1 2">
    <name type="scientific">Salix udensis</name>
    <dbReference type="NCBI Taxonomy" id="889485"/>
    <lineage>
        <taxon>Eukaryota</taxon>
        <taxon>Viridiplantae</taxon>
        <taxon>Streptophyta</taxon>
        <taxon>Embryophyta</taxon>
        <taxon>Tracheophyta</taxon>
        <taxon>Spermatophyta</taxon>
        <taxon>Magnoliopsida</taxon>
        <taxon>eudicotyledons</taxon>
        <taxon>Gunneridae</taxon>
        <taxon>Pentapetalae</taxon>
        <taxon>rosids</taxon>
        <taxon>fabids</taxon>
        <taxon>Malpighiales</taxon>
        <taxon>Salicaceae</taxon>
        <taxon>Saliceae</taxon>
        <taxon>Salix</taxon>
    </lineage>
</organism>
<gene>
    <name evidence="1" type="ORF">OIU84_004227</name>
</gene>
<comment type="caution">
    <text evidence="1">The sequence shown here is derived from an EMBL/GenBank/DDBJ whole genome shotgun (WGS) entry which is preliminary data.</text>
</comment>
<protein>
    <submittedName>
        <fullName evidence="1">Uncharacterized protein</fullName>
    </submittedName>
</protein>
<keyword evidence="2" id="KW-1185">Reference proteome</keyword>
<evidence type="ECO:0000313" key="1">
    <source>
        <dbReference type="EMBL" id="KAJ6415388.1"/>
    </source>
</evidence>
<accession>A0AAD6K1Q8</accession>
<evidence type="ECO:0000313" key="2">
    <source>
        <dbReference type="Proteomes" id="UP001162972"/>
    </source>
</evidence>
<name>A0AAD6K1Q8_9ROSI</name>
<dbReference type="EMBL" id="JAPFFJ010000012">
    <property type="protein sequence ID" value="KAJ6415388.1"/>
    <property type="molecule type" value="Genomic_DNA"/>
</dbReference>
<reference evidence="1 2" key="1">
    <citation type="journal article" date="2023" name="Int. J. Mol. Sci.">
        <title>De Novo Assembly and Annotation of 11 Diverse Shrub Willow (Salix) Genomes Reveals Novel Gene Organization in Sex-Linked Regions.</title>
        <authorList>
            <person name="Hyden B."/>
            <person name="Feng K."/>
            <person name="Yates T.B."/>
            <person name="Jawdy S."/>
            <person name="Cereghino C."/>
            <person name="Smart L.B."/>
            <person name="Muchero W."/>
        </authorList>
    </citation>
    <scope>NUCLEOTIDE SEQUENCE [LARGE SCALE GENOMIC DNA]</scope>
    <source>
        <tissue evidence="1">Shoot tip</tissue>
    </source>
</reference>